<keyword evidence="4 8" id="KW-1133">Transmembrane helix</keyword>
<dbReference type="STRING" id="1314782.A0A165R7C0"/>
<feature type="transmembrane region" description="Helical" evidence="8">
    <location>
        <begin position="272"/>
        <end position="289"/>
    </location>
</feature>
<evidence type="ECO:0000313" key="10">
    <source>
        <dbReference type="EMBL" id="KZT23404.1"/>
    </source>
</evidence>
<feature type="transmembrane region" description="Helical" evidence="8">
    <location>
        <begin position="70"/>
        <end position="88"/>
    </location>
</feature>
<keyword evidence="2" id="KW-0813">Transport</keyword>
<dbReference type="Pfam" id="PF00999">
    <property type="entry name" value="Na_H_Exchanger"/>
    <property type="match status" value="1"/>
</dbReference>
<dbReference type="GO" id="GO:0016020">
    <property type="term" value="C:membrane"/>
    <property type="evidence" value="ECO:0007669"/>
    <property type="project" value="UniProtKB-SubCell"/>
</dbReference>
<feature type="domain" description="Cation/H+ exchanger transmembrane" evidence="9">
    <location>
        <begin position="55"/>
        <end position="433"/>
    </location>
</feature>
<feature type="region of interest" description="Disordered" evidence="7">
    <location>
        <begin position="516"/>
        <end position="536"/>
    </location>
</feature>
<feature type="transmembrane region" description="Helical" evidence="8">
    <location>
        <begin position="295"/>
        <end position="318"/>
    </location>
</feature>
<dbReference type="EMBL" id="KV425585">
    <property type="protein sequence ID" value="KZT23404.1"/>
    <property type="molecule type" value="Genomic_DNA"/>
</dbReference>
<feature type="transmembrane region" description="Helical" evidence="8">
    <location>
        <begin position="419"/>
        <end position="439"/>
    </location>
</feature>
<reference evidence="10 11" key="1">
    <citation type="journal article" date="2016" name="Mol. Biol. Evol.">
        <title>Comparative Genomics of Early-Diverging Mushroom-Forming Fungi Provides Insights into the Origins of Lignocellulose Decay Capabilities.</title>
        <authorList>
            <person name="Nagy L.G."/>
            <person name="Riley R."/>
            <person name="Tritt A."/>
            <person name="Adam C."/>
            <person name="Daum C."/>
            <person name="Floudas D."/>
            <person name="Sun H."/>
            <person name="Yadav J.S."/>
            <person name="Pangilinan J."/>
            <person name="Larsson K.H."/>
            <person name="Matsuura K."/>
            <person name="Barry K."/>
            <person name="Labutti K."/>
            <person name="Kuo R."/>
            <person name="Ohm R.A."/>
            <person name="Bhattacharya S.S."/>
            <person name="Shirouzu T."/>
            <person name="Yoshinaga Y."/>
            <person name="Martin F.M."/>
            <person name="Grigoriev I.V."/>
            <person name="Hibbett D.S."/>
        </authorList>
    </citation>
    <scope>NUCLEOTIDE SEQUENCE [LARGE SCALE GENOMIC DNA]</scope>
    <source>
        <strain evidence="10 11">HHB14362 ss-1</strain>
    </source>
</reference>
<evidence type="ECO:0000256" key="3">
    <source>
        <dbReference type="ARBA" id="ARBA00022692"/>
    </source>
</evidence>
<protein>
    <recommendedName>
        <fullName evidence="9">Cation/H+ exchanger transmembrane domain-containing protein</fullName>
    </recommendedName>
</protein>
<dbReference type="GO" id="GO:0015297">
    <property type="term" value="F:antiporter activity"/>
    <property type="evidence" value="ECO:0007669"/>
    <property type="project" value="InterPro"/>
</dbReference>
<dbReference type="GO" id="GO:1902600">
    <property type="term" value="P:proton transmembrane transport"/>
    <property type="evidence" value="ECO:0007669"/>
    <property type="project" value="InterPro"/>
</dbReference>
<dbReference type="PANTHER" id="PTHR32468">
    <property type="entry name" value="CATION/H + ANTIPORTER"/>
    <property type="match status" value="1"/>
</dbReference>
<sequence length="929" mass="100334">MPQFSDIIVDIGRSVLRKRVAEQGGLLSGTDPTVFNTADPLRIWIIQVGIIILTTQLLSLVLGKIRQPKVIAEVLGGILLGPTAFGRIPGFSKHIFPTDSVPYLSLVANIGLCLFLFLVGLEIEASMIKKNARLSATIALAGMCLPFGLGAALSVPLYHRFIDSSVQFTHFMLFTGVAYSITAFPVLCRILTELKLLETTVGIVVLSAGVGNDIVGWTLLALSVALVNAGSGLTALWILMTCVGWTLFLLFPVKSLLSWLARRTGSIENGPSMFFMTVTMLLLFGSAFFTDVIGVHAIFGAFLAGLIVPREGGLAIVLTEKLEDLVSIIFLPLYFTISGLSTDLGLLNNGITWGYTVAICALAYTGKFGGCTLAARFAGFSWREASTVGSLMSCKGLVELIVLNVGLSAGILSKRVFSMFVLEALLLTFMTTPAVTVLYPPERRVRISATGQSIRPSSTEDPGAAKKSESGLSQKEQPELVDDAWRSRFTVILDKIEHLPGMMAITQLLQAPSLYNEDPGDAQSTSALSDSSPGPKKLPEVAVDALRLIELSDRTSAVMKGSAPAETMIQADPLLGVFRMFGELNDLPVTSSLSIVNYDSMATNVVEHAEDNFSQLILLPWLPPIPTSELAMHVSYSGDTSSPAVTPRPMVMNPFDALFRSTQTEKSASATHSHFIRGVFAQSKMDVALFVDQGHAPGERRNAGSKHHLFLPFFGGPDDRLALELIVQLCANPKISATVVRVKKIDSLSGGGVEKPLAAHLDNSGDTSANMRENNLTVHSFTHATMFADTVYGHATTQMKLQSETADNIIWSRYSRPSYSEKPRATVRSALSRMQFLETATPTPLHSITQQAAEKFQSLVQQHTRMLVVTGRSRRLAVESHHHELKGLMEEHGNVGPEVRKTIGDVATSFVVTRSYAGIVVVQAANVSS</sequence>
<feature type="transmembrane region" description="Helical" evidence="8">
    <location>
        <begin position="100"/>
        <end position="121"/>
    </location>
</feature>
<proteinExistence type="predicted"/>
<evidence type="ECO:0000256" key="5">
    <source>
        <dbReference type="ARBA" id="ARBA00023065"/>
    </source>
</evidence>
<dbReference type="PANTHER" id="PTHR32468:SF0">
    <property type="entry name" value="K(+)_H(+) ANTIPORTER 1"/>
    <property type="match status" value="1"/>
</dbReference>
<name>A0A165R7C0_9AGAM</name>
<organism evidence="10 11">
    <name type="scientific">Neolentinus lepideus HHB14362 ss-1</name>
    <dbReference type="NCBI Taxonomy" id="1314782"/>
    <lineage>
        <taxon>Eukaryota</taxon>
        <taxon>Fungi</taxon>
        <taxon>Dikarya</taxon>
        <taxon>Basidiomycota</taxon>
        <taxon>Agaricomycotina</taxon>
        <taxon>Agaricomycetes</taxon>
        <taxon>Gloeophyllales</taxon>
        <taxon>Gloeophyllaceae</taxon>
        <taxon>Neolentinus</taxon>
    </lineage>
</organism>
<feature type="transmembrane region" description="Helical" evidence="8">
    <location>
        <begin position="353"/>
        <end position="375"/>
    </location>
</feature>
<evidence type="ECO:0000256" key="2">
    <source>
        <dbReference type="ARBA" id="ARBA00022448"/>
    </source>
</evidence>
<feature type="compositionally biased region" description="Polar residues" evidence="7">
    <location>
        <begin position="522"/>
        <end position="532"/>
    </location>
</feature>
<feature type="transmembrane region" description="Helical" evidence="8">
    <location>
        <begin position="133"/>
        <end position="159"/>
    </location>
</feature>
<feature type="transmembrane region" description="Helical" evidence="8">
    <location>
        <begin position="203"/>
        <end position="227"/>
    </location>
</feature>
<dbReference type="InterPro" id="IPR050794">
    <property type="entry name" value="CPA2_transporter"/>
</dbReference>
<evidence type="ECO:0000313" key="11">
    <source>
        <dbReference type="Proteomes" id="UP000076761"/>
    </source>
</evidence>
<feature type="transmembrane region" description="Helical" evidence="8">
    <location>
        <begin position="41"/>
        <end position="63"/>
    </location>
</feature>
<feature type="region of interest" description="Disordered" evidence="7">
    <location>
        <begin position="449"/>
        <end position="479"/>
    </location>
</feature>
<keyword evidence="3 8" id="KW-0812">Transmembrane</keyword>
<dbReference type="AlphaFoldDB" id="A0A165R7C0"/>
<comment type="subcellular location">
    <subcellularLocation>
        <location evidence="1">Membrane</location>
        <topology evidence="1">Multi-pass membrane protein</topology>
    </subcellularLocation>
</comment>
<dbReference type="FunCoup" id="A0A165R7C0">
    <property type="interactions" value="21"/>
</dbReference>
<feature type="transmembrane region" description="Helical" evidence="8">
    <location>
        <begin position="325"/>
        <end position="347"/>
    </location>
</feature>
<keyword evidence="6 8" id="KW-0472">Membrane</keyword>
<dbReference type="InterPro" id="IPR006153">
    <property type="entry name" value="Cation/H_exchanger_TM"/>
</dbReference>
<dbReference type="OrthoDB" id="2687058at2759"/>
<evidence type="ECO:0000259" key="9">
    <source>
        <dbReference type="Pfam" id="PF00999"/>
    </source>
</evidence>
<feature type="compositionally biased region" description="Polar residues" evidence="7">
    <location>
        <begin position="449"/>
        <end position="460"/>
    </location>
</feature>
<keyword evidence="11" id="KW-1185">Reference proteome</keyword>
<dbReference type="Proteomes" id="UP000076761">
    <property type="component" value="Unassembled WGS sequence"/>
</dbReference>
<evidence type="ECO:0000256" key="1">
    <source>
        <dbReference type="ARBA" id="ARBA00004141"/>
    </source>
</evidence>
<accession>A0A165R7C0</accession>
<evidence type="ECO:0000256" key="7">
    <source>
        <dbReference type="SAM" id="MobiDB-lite"/>
    </source>
</evidence>
<dbReference type="Gene3D" id="1.20.1530.20">
    <property type="match status" value="1"/>
</dbReference>
<evidence type="ECO:0000256" key="4">
    <source>
        <dbReference type="ARBA" id="ARBA00022989"/>
    </source>
</evidence>
<feature type="transmembrane region" description="Helical" evidence="8">
    <location>
        <begin position="171"/>
        <end position="191"/>
    </location>
</feature>
<gene>
    <name evidence="10" type="ORF">NEOLEDRAFT_1243197</name>
</gene>
<feature type="transmembrane region" description="Helical" evidence="8">
    <location>
        <begin position="233"/>
        <end position="251"/>
    </location>
</feature>
<evidence type="ECO:0000256" key="6">
    <source>
        <dbReference type="ARBA" id="ARBA00023136"/>
    </source>
</evidence>
<evidence type="ECO:0000256" key="8">
    <source>
        <dbReference type="SAM" id="Phobius"/>
    </source>
</evidence>
<keyword evidence="5" id="KW-0406">Ion transport</keyword>
<dbReference type="InParanoid" id="A0A165R7C0"/>
<dbReference type="InterPro" id="IPR038770">
    <property type="entry name" value="Na+/solute_symporter_sf"/>
</dbReference>